<dbReference type="SUPFAM" id="SSF46915">
    <property type="entry name" value="Polynucleotide phosphorylase/guanosine pentaphosphate synthase (PNPase/GPSI), domain 3"/>
    <property type="match status" value="1"/>
</dbReference>
<dbReference type="Gene3D" id="3.30.230.70">
    <property type="entry name" value="GHMP Kinase, N-terminal domain"/>
    <property type="match status" value="2"/>
</dbReference>
<dbReference type="SUPFAM" id="SSF54211">
    <property type="entry name" value="Ribosomal protein S5 domain 2-like"/>
    <property type="match status" value="2"/>
</dbReference>
<dbReference type="InterPro" id="IPR036612">
    <property type="entry name" value="KH_dom_type_1_sf"/>
</dbReference>
<dbReference type="InterPro" id="IPR003029">
    <property type="entry name" value="S1_domain"/>
</dbReference>
<dbReference type="NCBIfam" id="TIGR03591">
    <property type="entry name" value="polynuc_phos"/>
    <property type="match status" value="1"/>
</dbReference>
<dbReference type="PROSITE" id="PS50126">
    <property type="entry name" value="S1"/>
    <property type="match status" value="1"/>
</dbReference>
<dbReference type="AlphaFoldDB" id="A0A2P2I4N6"/>
<dbReference type="PANTHER" id="PTHR11252:SF0">
    <property type="entry name" value="POLYRIBONUCLEOTIDE NUCLEOTIDYLTRANSFERASE 1, MITOCHONDRIAL"/>
    <property type="match status" value="1"/>
</dbReference>
<dbReference type="GO" id="GO:0005739">
    <property type="term" value="C:mitochondrion"/>
    <property type="evidence" value="ECO:0007669"/>
    <property type="project" value="TreeGrafter"/>
</dbReference>
<feature type="compositionally biased region" description="Low complexity" evidence="6">
    <location>
        <begin position="753"/>
        <end position="766"/>
    </location>
</feature>
<evidence type="ECO:0000313" key="9">
    <source>
        <dbReference type="EMBL" id="LAC22444.1"/>
    </source>
</evidence>
<name>A0A2P2I4N6_9CRUS</name>
<dbReference type="EC" id="2.7.7.8" evidence="2"/>
<evidence type="ECO:0000256" key="6">
    <source>
        <dbReference type="SAM" id="MobiDB-lite"/>
    </source>
</evidence>
<dbReference type="NCBIfam" id="NF008805">
    <property type="entry name" value="PRK11824.1"/>
    <property type="match status" value="1"/>
</dbReference>
<dbReference type="GO" id="GO:0004654">
    <property type="term" value="F:polyribonucleotide nucleotidyltransferase activity"/>
    <property type="evidence" value="ECO:0007669"/>
    <property type="project" value="UniProtKB-EC"/>
</dbReference>
<protein>
    <recommendedName>
        <fullName evidence="2">polyribonucleotide nucleotidyltransferase</fullName>
        <ecNumber evidence="2">2.7.7.8</ecNumber>
    </recommendedName>
</protein>
<dbReference type="InterPro" id="IPR036345">
    <property type="entry name" value="ExoRNase_PH_dom2_sf"/>
</dbReference>
<dbReference type="Pfam" id="PF01138">
    <property type="entry name" value="RNase_PH"/>
    <property type="match status" value="2"/>
</dbReference>
<evidence type="ECO:0000256" key="4">
    <source>
        <dbReference type="ARBA" id="ARBA00022695"/>
    </source>
</evidence>
<organism evidence="8">
    <name type="scientific">Hirondellea gigas</name>
    <dbReference type="NCBI Taxonomy" id="1518452"/>
    <lineage>
        <taxon>Eukaryota</taxon>
        <taxon>Metazoa</taxon>
        <taxon>Ecdysozoa</taxon>
        <taxon>Arthropoda</taxon>
        <taxon>Crustacea</taxon>
        <taxon>Multicrustacea</taxon>
        <taxon>Malacostraca</taxon>
        <taxon>Eumalacostraca</taxon>
        <taxon>Peracarida</taxon>
        <taxon>Amphipoda</taxon>
        <taxon>Amphilochidea</taxon>
        <taxon>Lysianassida</taxon>
        <taxon>Lysianassidira</taxon>
        <taxon>Lysianassoidea</taxon>
        <taxon>Lysianassidae</taxon>
        <taxon>Hirondellea</taxon>
    </lineage>
</organism>
<dbReference type="InterPro" id="IPR015848">
    <property type="entry name" value="PNPase_PH_RNA-bd_bac/org-type"/>
</dbReference>
<dbReference type="InterPro" id="IPR015847">
    <property type="entry name" value="ExoRNase_PH_dom2"/>
</dbReference>
<dbReference type="EMBL" id="IACF01003380">
    <property type="protein sequence ID" value="LAB68997.1"/>
    <property type="molecule type" value="mRNA"/>
</dbReference>
<evidence type="ECO:0000256" key="1">
    <source>
        <dbReference type="ARBA" id="ARBA00007404"/>
    </source>
</evidence>
<dbReference type="Pfam" id="PF03726">
    <property type="entry name" value="PNPase"/>
    <property type="match status" value="1"/>
</dbReference>
<dbReference type="GO" id="GO:0005829">
    <property type="term" value="C:cytosol"/>
    <property type="evidence" value="ECO:0007669"/>
    <property type="project" value="TreeGrafter"/>
</dbReference>
<keyword evidence="5" id="KW-0694">RNA-binding</keyword>
<evidence type="ECO:0000313" key="8">
    <source>
        <dbReference type="EMBL" id="LAB68997.1"/>
    </source>
</evidence>
<keyword evidence="3 8" id="KW-0808">Transferase</keyword>
<dbReference type="SUPFAM" id="SSF55666">
    <property type="entry name" value="Ribonuclease PH domain 2-like"/>
    <property type="match status" value="2"/>
</dbReference>
<dbReference type="CDD" id="cd11364">
    <property type="entry name" value="RNase_PH_PNPase_2"/>
    <property type="match status" value="1"/>
</dbReference>
<feature type="region of interest" description="Disordered" evidence="6">
    <location>
        <begin position="747"/>
        <end position="766"/>
    </location>
</feature>
<feature type="domain" description="S1 motif" evidence="7">
    <location>
        <begin position="668"/>
        <end position="739"/>
    </location>
</feature>
<accession>A0A2P2I4N6</accession>
<proteinExistence type="evidence at transcript level"/>
<evidence type="ECO:0000256" key="5">
    <source>
        <dbReference type="ARBA" id="ARBA00022884"/>
    </source>
</evidence>
<dbReference type="PANTHER" id="PTHR11252">
    <property type="entry name" value="POLYRIBONUCLEOTIDE NUCLEOTIDYLTRANSFERASE"/>
    <property type="match status" value="1"/>
</dbReference>
<sequence>MHHQYKLLNNLCQYRSLLMKSYLKKSIVRSYSKDIVEVTAIFSNGHKLSLSSGCHAQLADGAVLATMGGTKVLVATVSKHSDTSSRAKDFLPLTVEYKQKSAAAGRVPNNHLRREIGMSDFEILTTRMIDRSIRPLFPEGFKDDTNVIGSLQAVDGVHSPDVIAINAASAALAVSPIPWGGPVGAVRMGFCDGEVMVNPTRKEMKHSEIDLVVTAGPKRMTVMLEGGCNNVLLQHLLKTIKAGVSECQAVVRAIEELANKAGKPKRTFVKHQIPDEIFGAVDTLCKVAITEVLSDYSHDKQSRDLAISDIRNNMMTKLSQDFPGQVFDLNAAFNQLFKSTFRRLILDTQIRCDGRNYTHVREISCQADIYDTVHGSSMFRRGQTQVQCTVAFKGLHADSPINPLLNATGGAKEQNFLLHYNFPQFSTNELIRPGGGGFTRREIGHGALAERALRPLLPKDLPLTVLLSANVLMSNGSSSMGTVCGGSMALFDAGVKLSAPAAGVAIGLITDTDDEGNITNHCLLTDILGIEDYLGDMDFKIAGTRKGITALQADIKLKGLPLSIVMDALMAATAPRAQIISEMNEAISRPRESKDTWPVVSTFTVPPSRRSKVNGFTLKNLQANHDIEIWWEDGNQLKLFAANPQVHEEVREVLDTLLQDKEPTLEFGAIYSATITELRPNGVMVQLYDDMTPALLHISQLDIKKVQHPSALGLQVGQSIKVKHFGRDPSSGQLRLSRRAIQAASQIPKNLHSTETATPTPASAATHNSSAVTAAAAVSAVAASAVTETVVTASNTVEAE</sequence>
<dbReference type="InterPro" id="IPR012340">
    <property type="entry name" value="NA-bd_OB-fold"/>
</dbReference>
<dbReference type="GO" id="GO:0003723">
    <property type="term" value="F:RNA binding"/>
    <property type="evidence" value="ECO:0007669"/>
    <property type="project" value="UniProtKB-KW"/>
</dbReference>
<dbReference type="SUPFAM" id="SSF50249">
    <property type="entry name" value="Nucleic acid-binding proteins"/>
    <property type="match status" value="1"/>
</dbReference>
<dbReference type="GO" id="GO:0000958">
    <property type="term" value="P:mitochondrial mRNA catabolic process"/>
    <property type="evidence" value="ECO:0007669"/>
    <property type="project" value="TreeGrafter"/>
</dbReference>
<comment type="similarity">
    <text evidence="1">Belongs to the polyribonucleotide nucleotidyltransferase family.</text>
</comment>
<dbReference type="InterPro" id="IPR036456">
    <property type="entry name" value="PNPase_PH_RNA-bd_sf"/>
</dbReference>
<dbReference type="FunFam" id="3.30.230.70:FF:000001">
    <property type="entry name" value="Polyribonucleotide nucleotidyltransferase"/>
    <property type="match status" value="1"/>
</dbReference>
<dbReference type="InterPro" id="IPR020568">
    <property type="entry name" value="Ribosomal_Su5_D2-typ_SF"/>
</dbReference>
<dbReference type="Gene3D" id="2.40.50.140">
    <property type="entry name" value="Nucleic acid-binding proteins"/>
    <property type="match status" value="1"/>
</dbReference>
<dbReference type="GO" id="GO:0000175">
    <property type="term" value="F:3'-5'-RNA exonuclease activity"/>
    <property type="evidence" value="ECO:0007669"/>
    <property type="project" value="TreeGrafter"/>
</dbReference>
<dbReference type="EMBL" id="IACT01003195">
    <property type="protein sequence ID" value="LAC22444.1"/>
    <property type="molecule type" value="mRNA"/>
</dbReference>
<dbReference type="InterPro" id="IPR027408">
    <property type="entry name" value="PNPase/RNase_PH_dom_sf"/>
</dbReference>
<reference evidence="8" key="2">
    <citation type="journal article" date="2018" name="Biosci. Biotechnol. Biochem.">
        <title>Polysaccharide hydrolase of the hadal zone amphipods Hirondellea gigas.</title>
        <authorList>
            <person name="Kobayashi H."/>
            <person name="Nagahama T."/>
            <person name="Arai W."/>
            <person name="Sasagawa Y."/>
            <person name="Umeda M."/>
            <person name="Hayashi T."/>
            <person name="Nikaido I."/>
            <person name="Watanabe H."/>
            <person name="Oguri K."/>
            <person name="Kitazato H."/>
            <person name="Fujioka K."/>
            <person name="Kido Y."/>
            <person name="Takami H."/>
        </authorList>
    </citation>
    <scope>NUCLEOTIDE SEQUENCE</scope>
    <source>
        <tissue evidence="8">Whole body</tissue>
    </source>
</reference>
<dbReference type="InterPro" id="IPR012162">
    <property type="entry name" value="PNPase"/>
</dbReference>
<evidence type="ECO:0000256" key="2">
    <source>
        <dbReference type="ARBA" id="ARBA00012416"/>
    </source>
</evidence>
<keyword evidence="4" id="KW-0548">Nucleotidyltransferase</keyword>
<dbReference type="InterPro" id="IPR001247">
    <property type="entry name" value="ExoRNase_PH_dom1"/>
</dbReference>
<dbReference type="Gene3D" id="3.30.1370.10">
    <property type="entry name" value="K Homology domain, type 1"/>
    <property type="match status" value="1"/>
</dbReference>
<evidence type="ECO:0000256" key="3">
    <source>
        <dbReference type="ARBA" id="ARBA00022679"/>
    </source>
</evidence>
<evidence type="ECO:0000259" key="7">
    <source>
        <dbReference type="PROSITE" id="PS50126"/>
    </source>
</evidence>
<dbReference type="FunFam" id="2.40.50.140:FF:000113">
    <property type="entry name" value="polyribonucleotide nucleotidyltransferase 1, mitochondrial"/>
    <property type="match status" value="1"/>
</dbReference>
<dbReference type="Pfam" id="PF03725">
    <property type="entry name" value="RNase_PH_C"/>
    <property type="match status" value="1"/>
</dbReference>
<dbReference type="GO" id="GO:0000965">
    <property type="term" value="P:mitochondrial RNA 3'-end processing"/>
    <property type="evidence" value="ECO:0007669"/>
    <property type="project" value="TreeGrafter"/>
</dbReference>
<reference evidence="9" key="1">
    <citation type="submission" date="2017-11" db="EMBL/GenBank/DDBJ databases">
        <title>The sensing device of the deep-sea amphipod.</title>
        <authorList>
            <person name="Kobayashi H."/>
            <person name="Nagahama T."/>
            <person name="Arai W."/>
            <person name="Sasagawa Y."/>
            <person name="Umeda M."/>
            <person name="Hayashi T."/>
            <person name="Nikaido I."/>
            <person name="Watanabe H."/>
            <person name="Oguri K."/>
            <person name="Kitazato H."/>
            <person name="Fujioka K."/>
            <person name="Kido Y."/>
            <person name="Takami H."/>
        </authorList>
    </citation>
    <scope>NUCLEOTIDE SEQUENCE</scope>
    <source>
        <tissue evidence="9">Whole body</tissue>
    </source>
</reference>